<dbReference type="AlphaFoldDB" id="A0A857J1N5"/>
<organism evidence="2 3">
    <name type="scientific">Xylophilus rhododendri</name>
    <dbReference type="NCBI Taxonomy" id="2697032"/>
    <lineage>
        <taxon>Bacteria</taxon>
        <taxon>Pseudomonadati</taxon>
        <taxon>Pseudomonadota</taxon>
        <taxon>Betaproteobacteria</taxon>
        <taxon>Burkholderiales</taxon>
        <taxon>Xylophilus</taxon>
    </lineage>
</organism>
<keyword evidence="3" id="KW-1185">Reference proteome</keyword>
<name>A0A857J1N5_9BURK</name>
<proteinExistence type="predicted"/>
<evidence type="ECO:0000313" key="3">
    <source>
        <dbReference type="Proteomes" id="UP000464787"/>
    </source>
</evidence>
<sequence length="268" mass="29708">MNVLQSTAANAAYSSFAPSGAQSTVLPDPPQAGRRVAWGDPRVVGTYAKAEETLAALLALGPVDPDWGGDKTADLSGDEKHPQSTPGAVRTRRLPRAAAMRWPVDPRAAQSWSVDLRKDLRPSAPAGHMTVGATLERIGVILFDISQGGPQLGMARMLKDEAVRALGGMDSRLGREFARRYNRIADYVQLARITQLLVRTQHAKRYAYVVHEELAKKLPGAFRAMAAGNRPDEDILVWLNERVKCRIDWIRNRWAPEWLYFLHKTFAC</sequence>
<reference evidence="2 3" key="1">
    <citation type="submission" date="2020-01" db="EMBL/GenBank/DDBJ databases">
        <title>Genome sequencing of strain KACC 21265.</title>
        <authorList>
            <person name="Heo J."/>
            <person name="Kim S.-J."/>
            <person name="Kim J.-S."/>
            <person name="Hong S.-B."/>
            <person name="Kwon S.-W."/>
        </authorList>
    </citation>
    <scope>NUCLEOTIDE SEQUENCE [LARGE SCALE GENOMIC DNA]</scope>
    <source>
        <strain evidence="2 3">KACC 21265</strain>
    </source>
</reference>
<dbReference type="RefSeq" id="WP_160550671.1">
    <property type="nucleotide sequence ID" value="NZ_CP047650.1"/>
</dbReference>
<gene>
    <name evidence="2" type="ORF">GT347_03665</name>
</gene>
<feature type="compositionally biased region" description="Basic and acidic residues" evidence="1">
    <location>
        <begin position="68"/>
        <end position="82"/>
    </location>
</feature>
<protein>
    <submittedName>
        <fullName evidence="2">Uncharacterized protein</fullName>
    </submittedName>
</protein>
<evidence type="ECO:0000313" key="2">
    <source>
        <dbReference type="EMBL" id="QHI97153.1"/>
    </source>
</evidence>
<dbReference type="EMBL" id="CP047650">
    <property type="protein sequence ID" value="QHI97153.1"/>
    <property type="molecule type" value="Genomic_DNA"/>
</dbReference>
<feature type="region of interest" description="Disordered" evidence="1">
    <location>
        <begin position="68"/>
        <end position="89"/>
    </location>
</feature>
<evidence type="ECO:0000256" key="1">
    <source>
        <dbReference type="SAM" id="MobiDB-lite"/>
    </source>
</evidence>
<accession>A0A857J1N5</accession>
<dbReference type="Proteomes" id="UP000464787">
    <property type="component" value="Chromosome"/>
</dbReference>
<dbReference type="KEGG" id="xyk:GT347_03665"/>